<feature type="transmembrane region" description="Helical" evidence="4">
    <location>
        <begin position="368"/>
        <end position="392"/>
    </location>
</feature>
<feature type="transmembrane region" description="Helical" evidence="4">
    <location>
        <begin position="340"/>
        <end position="362"/>
    </location>
</feature>
<evidence type="ECO:0000259" key="5">
    <source>
        <dbReference type="Pfam" id="PF00535"/>
    </source>
</evidence>
<keyword evidence="8" id="KW-1185">Reference proteome</keyword>
<feature type="domain" description="Glycosyltransferase 2-like" evidence="5">
    <location>
        <begin position="47"/>
        <end position="94"/>
    </location>
</feature>
<keyword evidence="4" id="KW-0812">Transmembrane</keyword>
<protein>
    <submittedName>
        <fullName evidence="7">Glycosyltransferase family 2 protein</fullName>
    </submittedName>
</protein>
<keyword evidence="2" id="KW-0328">Glycosyltransferase</keyword>
<keyword evidence="3" id="KW-0808">Transferase</keyword>
<comment type="similarity">
    <text evidence="1">Belongs to the glycosyltransferase 2 family.</text>
</comment>
<sequence>MAFTLLLNLIYIVQLFVSFFRVNRNYNKTFSDDYLSYEDSENLLPISLIIPAFNEQEHIVQNVRSLMKLNYPHFEIIVVNDGSTDKTGDKVIEAFHMHKIETSIRYQIPTQKIEAVYYSKTYPNLLYVQKANGGKSDALNAGINISKYPLFTCLDADSRIEKDALLRLSMEFIKDSRTVVAGGIVRIANGSKIVDGELKGFTMPKKLIERFQIVEYYRSFLMGRVFWAASNSLLIVSGAFGLFRKQTVIEVGGYKKNTIGEDMEIVVRIHHYMRKHCRKYKVKFNEFSVCWTQGPMSLNDIRSQRRRWQIGLMDTLISHASMTFNPRYGFVGLVSMPYNWIFELFGALVETIGYFLIPFTLIMGELNMFFFVIYFLLSVSLGVILSEGSLVLEQYTHRAAMTAKQSIAISVYAILENFGYRQIITIFRVEGILKYRKLRKTWGKIKRKEFEQ</sequence>
<gene>
    <name evidence="7" type="ORF">JKK62_07415</name>
</gene>
<keyword evidence="4" id="KW-1133">Transmembrane helix</keyword>
<evidence type="ECO:0000256" key="1">
    <source>
        <dbReference type="ARBA" id="ARBA00006739"/>
    </source>
</evidence>
<name>A0A934U2U9_9FIRM</name>
<evidence type="ECO:0000256" key="4">
    <source>
        <dbReference type="SAM" id="Phobius"/>
    </source>
</evidence>
<feature type="transmembrane region" description="Helical" evidence="4">
    <location>
        <begin position="6"/>
        <end position="22"/>
    </location>
</feature>
<dbReference type="EMBL" id="JAEQMG010000061">
    <property type="protein sequence ID" value="MBK6088484.1"/>
    <property type="molecule type" value="Genomic_DNA"/>
</dbReference>
<feature type="domain" description="Glycosyltransferase 2-like" evidence="6">
    <location>
        <begin position="151"/>
        <end position="373"/>
    </location>
</feature>
<organism evidence="7 8">
    <name type="scientific">Ruminococcus difficilis</name>
    <dbReference type="NCBI Taxonomy" id="2763069"/>
    <lineage>
        <taxon>Bacteria</taxon>
        <taxon>Bacillati</taxon>
        <taxon>Bacillota</taxon>
        <taxon>Clostridia</taxon>
        <taxon>Eubacteriales</taxon>
        <taxon>Oscillospiraceae</taxon>
        <taxon>Ruminococcus</taxon>
    </lineage>
</organism>
<dbReference type="PANTHER" id="PTHR43630:SF1">
    <property type="entry name" value="POLY-BETA-1,6-N-ACETYL-D-GLUCOSAMINE SYNTHASE"/>
    <property type="match status" value="1"/>
</dbReference>
<reference evidence="7" key="1">
    <citation type="submission" date="2021-01" db="EMBL/GenBank/DDBJ databases">
        <title>Genome public.</title>
        <authorList>
            <person name="Liu C."/>
            <person name="Sun Q."/>
        </authorList>
    </citation>
    <scope>NUCLEOTIDE SEQUENCE</scope>
    <source>
        <strain evidence="7">M6</strain>
    </source>
</reference>
<evidence type="ECO:0000256" key="3">
    <source>
        <dbReference type="ARBA" id="ARBA00022679"/>
    </source>
</evidence>
<dbReference type="CDD" id="cd06423">
    <property type="entry name" value="CESA_like"/>
    <property type="match status" value="1"/>
</dbReference>
<evidence type="ECO:0000313" key="7">
    <source>
        <dbReference type="EMBL" id="MBK6088484.1"/>
    </source>
</evidence>
<evidence type="ECO:0000259" key="6">
    <source>
        <dbReference type="Pfam" id="PF13632"/>
    </source>
</evidence>
<dbReference type="Pfam" id="PF00535">
    <property type="entry name" value="Glycos_transf_2"/>
    <property type="match status" value="1"/>
</dbReference>
<dbReference type="InterPro" id="IPR001173">
    <property type="entry name" value="Glyco_trans_2-like"/>
</dbReference>
<dbReference type="AlphaFoldDB" id="A0A934U2U9"/>
<dbReference type="SUPFAM" id="SSF53448">
    <property type="entry name" value="Nucleotide-diphospho-sugar transferases"/>
    <property type="match status" value="1"/>
</dbReference>
<dbReference type="Proteomes" id="UP000633365">
    <property type="component" value="Unassembled WGS sequence"/>
</dbReference>
<keyword evidence="4" id="KW-0472">Membrane</keyword>
<proteinExistence type="inferred from homology"/>
<evidence type="ECO:0000256" key="2">
    <source>
        <dbReference type="ARBA" id="ARBA00022676"/>
    </source>
</evidence>
<dbReference type="Gene3D" id="3.90.550.10">
    <property type="entry name" value="Spore Coat Polysaccharide Biosynthesis Protein SpsA, Chain A"/>
    <property type="match status" value="1"/>
</dbReference>
<evidence type="ECO:0000313" key="8">
    <source>
        <dbReference type="Proteomes" id="UP000633365"/>
    </source>
</evidence>
<dbReference type="GO" id="GO:0016757">
    <property type="term" value="F:glycosyltransferase activity"/>
    <property type="evidence" value="ECO:0007669"/>
    <property type="project" value="UniProtKB-KW"/>
</dbReference>
<accession>A0A934U2U9</accession>
<dbReference type="InterPro" id="IPR029044">
    <property type="entry name" value="Nucleotide-diphossugar_trans"/>
</dbReference>
<dbReference type="PANTHER" id="PTHR43630">
    <property type="entry name" value="POLY-BETA-1,6-N-ACETYL-D-GLUCOSAMINE SYNTHASE"/>
    <property type="match status" value="1"/>
</dbReference>
<comment type="caution">
    <text evidence="7">The sequence shown here is derived from an EMBL/GenBank/DDBJ whole genome shotgun (WGS) entry which is preliminary data.</text>
</comment>
<dbReference type="Pfam" id="PF13632">
    <property type="entry name" value="Glyco_trans_2_3"/>
    <property type="match status" value="1"/>
</dbReference>